<dbReference type="PROSITE" id="PS50190">
    <property type="entry name" value="SEC7"/>
    <property type="match status" value="1"/>
</dbReference>
<keyword evidence="10" id="KW-1185">Reference proteome</keyword>
<accession>A0A1D2VNH0</accession>
<dbReference type="Pfam" id="PF16213">
    <property type="entry name" value="DCB"/>
    <property type="match status" value="1"/>
</dbReference>
<dbReference type="GO" id="GO:0006891">
    <property type="term" value="P:intra-Golgi vesicle-mediated transport"/>
    <property type="evidence" value="ECO:0007669"/>
    <property type="project" value="EnsemblFungi"/>
</dbReference>
<dbReference type="GO" id="GO:0005085">
    <property type="term" value="F:guanyl-nucleotide exchange factor activity"/>
    <property type="evidence" value="ECO:0007669"/>
    <property type="project" value="EnsemblFungi"/>
</dbReference>
<dbReference type="GO" id="GO:0005829">
    <property type="term" value="C:cytosol"/>
    <property type="evidence" value="ECO:0007669"/>
    <property type="project" value="EnsemblFungi"/>
</dbReference>
<dbReference type="InterPro" id="IPR035999">
    <property type="entry name" value="Sec7_dom_sf"/>
</dbReference>
<evidence type="ECO:0000256" key="4">
    <source>
        <dbReference type="ARBA" id="ARBA00022490"/>
    </source>
</evidence>
<dbReference type="SUPFAM" id="SSF48425">
    <property type="entry name" value="Sec7 domain"/>
    <property type="match status" value="1"/>
</dbReference>
<dbReference type="RefSeq" id="XP_020049441.1">
    <property type="nucleotide sequence ID" value="XM_020189603.1"/>
</dbReference>
<dbReference type="CDD" id="cd00171">
    <property type="entry name" value="Sec7"/>
    <property type="match status" value="1"/>
</dbReference>
<dbReference type="STRING" id="1344418.A0A1D2VNH0"/>
<evidence type="ECO:0000256" key="7">
    <source>
        <dbReference type="SAM" id="MobiDB-lite"/>
    </source>
</evidence>
<protein>
    <submittedName>
        <fullName evidence="9">Sec7-domain-containing protein</fullName>
    </submittedName>
</protein>
<dbReference type="Gene3D" id="1.10.220.20">
    <property type="match status" value="1"/>
</dbReference>
<feature type="compositionally biased region" description="Polar residues" evidence="7">
    <location>
        <begin position="391"/>
        <end position="422"/>
    </location>
</feature>
<evidence type="ECO:0000256" key="3">
    <source>
        <dbReference type="ARBA" id="ARBA00022448"/>
    </source>
</evidence>
<feature type="region of interest" description="Disordered" evidence="7">
    <location>
        <begin position="389"/>
        <end position="431"/>
    </location>
</feature>
<dbReference type="InterPro" id="IPR046455">
    <property type="entry name" value="Sec7/BIG1-like_C"/>
</dbReference>
<dbReference type="PANTHER" id="PTHR10663">
    <property type="entry name" value="GUANYL-NUCLEOTIDE EXCHANGE FACTOR"/>
    <property type="match status" value="1"/>
</dbReference>
<dbReference type="SUPFAM" id="SSF48371">
    <property type="entry name" value="ARM repeat"/>
    <property type="match status" value="1"/>
</dbReference>
<dbReference type="InParanoid" id="A0A1D2VNH0"/>
<comment type="subcellular location">
    <subcellularLocation>
        <location evidence="2">Cytoplasm</location>
    </subcellularLocation>
    <subcellularLocation>
        <location evidence="1">Membrane</location>
    </subcellularLocation>
</comment>
<dbReference type="GO" id="GO:0140455">
    <property type="term" value="P:cytoplasm protein quality control"/>
    <property type="evidence" value="ECO:0007669"/>
    <property type="project" value="EnsemblFungi"/>
</dbReference>
<dbReference type="Proteomes" id="UP000095038">
    <property type="component" value="Unassembled WGS sequence"/>
</dbReference>
<dbReference type="Gene3D" id="1.10.1000.11">
    <property type="entry name" value="Arf Nucleotide-binding Site Opener,domain 2"/>
    <property type="match status" value="1"/>
</dbReference>
<dbReference type="InterPro" id="IPR023394">
    <property type="entry name" value="Sec7_C_sf"/>
</dbReference>
<evidence type="ECO:0000256" key="1">
    <source>
        <dbReference type="ARBA" id="ARBA00004370"/>
    </source>
</evidence>
<dbReference type="FunCoup" id="A0A1D2VNH0">
    <property type="interactions" value="1085"/>
</dbReference>
<dbReference type="GO" id="GO:0000045">
    <property type="term" value="P:autophagosome assembly"/>
    <property type="evidence" value="ECO:0007669"/>
    <property type="project" value="EnsemblFungi"/>
</dbReference>
<dbReference type="Pfam" id="PF12783">
    <property type="entry name" value="Sec7-like_HUS"/>
    <property type="match status" value="1"/>
</dbReference>
<dbReference type="GO" id="GO:0005770">
    <property type="term" value="C:late endosome"/>
    <property type="evidence" value="ECO:0007669"/>
    <property type="project" value="EnsemblFungi"/>
</dbReference>
<dbReference type="PANTHER" id="PTHR10663:SF375">
    <property type="entry name" value="LD29171P"/>
    <property type="match status" value="1"/>
</dbReference>
<dbReference type="GO" id="GO:0016020">
    <property type="term" value="C:membrane"/>
    <property type="evidence" value="ECO:0007669"/>
    <property type="project" value="UniProtKB-SubCell"/>
</dbReference>
<dbReference type="GO" id="GO:0015031">
    <property type="term" value="P:protein transport"/>
    <property type="evidence" value="ECO:0007669"/>
    <property type="project" value="UniProtKB-KW"/>
</dbReference>
<feature type="non-terminal residue" evidence="9">
    <location>
        <position position="1604"/>
    </location>
</feature>
<dbReference type="Pfam" id="PF09324">
    <property type="entry name" value="Sec7-like_HDS"/>
    <property type="match status" value="1"/>
</dbReference>
<keyword evidence="3" id="KW-0813">Transport</keyword>
<dbReference type="InterPro" id="IPR000904">
    <property type="entry name" value="Sec7_dom"/>
</dbReference>
<dbReference type="OrthoDB" id="18431at2759"/>
<evidence type="ECO:0000256" key="5">
    <source>
        <dbReference type="ARBA" id="ARBA00022927"/>
    </source>
</evidence>
<dbReference type="InterPro" id="IPR016024">
    <property type="entry name" value="ARM-type_fold"/>
</dbReference>
<keyword evidence="6" id="KW-0472">Membrane</keyword>
<dbReference type="InterPro" id="IPR032691">
    <property type="entry name" value="Mon2/Sec7/BIG1-like_HUS"/>
</dbReference>
<proteinExistence type="predicted"/>
<evidence type="ECO:0000313" key="10">
    <source>
        <dbReference type="Proteomes" id="UP000095038"/>
    </source>
</evidence>
<dbReference type="GO" id="GO:0005802">
    <property type="term" value="C:trans-Golgi network"/>
    <property type="evidence" value="ECO:0007669"/>
    <property type="project" value="EnsemblFungi"/>
</dbReference>
<evidence type="ECO:0000256" key="2">
    <source>
        <dbReference type="ARBA" id="ARBA00004496"/>
    </source>
</evidence>
<keyword evidence="4" id="KW-0963">Cytoplasm</keyword>
<dbReference type="SMART" id="SM00222">
    <property type="entry name" value="Sec7"/>
    <property type="match status" value="1"/>
</dbReference>
<dbReference type="GeneID" id="30963239"/>
<dbReference type="GO" id="GO:0005798">
    <property type="term" value="C:Golgi-associated vesicle"/>
    <property type="evidence" value="ECO:0007669"/>
    <property type="project" value="EnsemblFungi"/>
</dbReference>
<dbReference type="FunFam" id="1.10.1000.11:FF:000003">
    <property type="entry name" value="Brefeldin A-inhibited guanine nucleotide-exchange protein 1"/>
    <property type="match status" value="1"/>
</dbReference>
<dbReference type="GO" id="GO:0006888">
    <property type="term" value="P:endoplasmic reticulum to Golgi vesicle-mediated transport"/>
    <property type="evidence" value="ECO:0007669"/>
    <property type="project" value="EnsemblFungi"/>
</dbReference>
<feature type="domain" description="SEC7" evidence="8">
    <location>
        <begin position="460"/>
        <end position="650"/>
    </location>
</feature>
<evidence type="ECO:0000313" key="9">
    <source>
        <dbReference type="EMBL" id="ODV63134.1"/>
    </source>
</evidence>
<dbReference type="Pfam" id="PF01369">
    <property type="entry name" value="Sec7"/>
    <property type="match status" value="1"/>
</dbReference>
<organism evidence="9 10">
    <name type="scientific">Ascoidea rubescens DSM 1968</name>
    <dbReference type="NCBI Taxonomy" id="1344418"/>
    <lineage>
        <taxon>Eukaryota</taxon>
        <taxon>Fungi</taxon>
        <taxon>Dikarya</taxon>
        <taxon>Ascomycota</taxon>
        <taxon>Saccharomycotina</taxon>
        <taxon>Saccharomycetes</taxon>
        <taxon>Ascoideaceae</taxon>
        <taxon>Ascoidea</taxon>
    </lineage>
</organism>
<dbReference type="InterPro" id="IPR015403">
    <property type="entry name" value="Mon2/Sec7/BIG1-like_HDS"/>
</dbReference>
<gene>
    <name evidence="9" type="ORF">ASCRUDRAFT_19717</name>
</gene>
<reference evidence="10" key="1">
    <citation type="submission" date="2016-05" db="EMBL/GenBank/DDBJ databases">
        <title>Comparative genomics of biotechnologically important yeasts.</title>
        <authorList>
            <consortium name="DOE Joint Genome Institute"/>
            <person name="Riley R."/>
            <person name="Haridas S."/>
            <person name="Wolfe K.H."/>
            <person name="Lopes M.R."/>
            <person name="Hittinger C.T."/>
            <person name="Goker M."/>
            <person name="Salamov A."/>
            <person name="Wisecaver J."/>
            <person name="Long T.M."/>
            <person name="Aerts A.L."/>
            <person name="Barry K."/>
            <person name="Choi C."/>
            <person name="Clum A."/>
            <person name="Coughlan A.Y."/>
            <person name="Deshpande S."/>
            <person name="Douglass A.P."/>
            <person name="Hanson S.J."/>
            <person name="Klenk H.-P."/>
            <person name="Labutti K."/>
            <person name="Lapidus A."/>
            <person name="Lindquist E."/>
            <person name="Lipzen A."/>
            <person name="Meier-Kolthoff J.P."/>
            <person name="Ohm R.A."/>
            <person name="Otillar R.P."/>
            <person name="Pangilinan J."/>
            <person name="Peng Y."/>
            <person name="Rokas A."/>
            <person name="Rosa C.A."/>
            <person name="Scheuner C."/>
            <person name="Sibirny A.A."/>
            <person name="Slot J.C."/>
            <person name="Stielow J.B."/>
            <person name="Sun H."/>
            <person name="Kurtzman C.P."/>
            <person name="Blackwell M."/>
            <person name="Grigoriev I.V."/>
            <person name="Jeffries T.W."/>
        </authorList>
    </citation>
    <scope>NUCLEOTIDE SEQUENCE [LARGE SCALE GENOMIC DNA]</scope>
    <source>
        <strain evidence="10">DSM 1968</strain>
    </source>
</reference>
<dbReference type="GO" id="GO:0032012">
    <property type="term" value="P:regulation of ARF protein signal transduction"/>
    <property type="evidence" value="ECO:0007669"/>
    <property type="project" value="InterPro"/>
</dbReference>
<evidence type="ECO:0000256" key="6">
    <source>
        <dbReference type="ARBA" id="ARBA00023136"/>
    </source>
</evidence>
<dbReference type="Pfam" id="PF20252">
    <property type="entry name" value="BIG2_C"/>
    <property type="match status" value="1"/>
</dbReference>
<dbReference type="EMBL" id="KV454476">
    <property type="protein sequence ID" value="ODV63134.1"/>
    <property type="molecule type" value="Genomic_DNA"/>
</dbReference>
<dbReference type="InterPro" id="IPR032629">
    <property type="entry name" value="DCB_dom"/>
</dbReference>
<sequence length="1604" mass="183799">ISNSIDAINDLFNNEDINDKLELSIVQTIMSIILNSKKPIHGVKLLNSIRLIYNIYVVSIVPMNQQICEASLNQIIDFIYDKVDKINENYSLTASSVPITTSNSHSNSNLSSFSSANLESQPKVTLANLENLNEIDDKKFDESTSNLTNNNEDDLIIKDAFLIFRTMSKISSKQLDSSTLDPRSQPVRSKLLGLKIIHSILNNHIDIFLSNKIYLLSNSTNEKTKLIDAVRNYLLLTIFKNSVYRINKVFEITLNIFFIMVINLRAVFKQEISLIISEVYFNLVLISSSTKFQKDEFLRFIYRIGNDPRCLIEFYINYDCDASYPNIVERITNYLVKTENVHYRESLARQRNANSNSDAFHYDTSALNCIVGMLRSLATWASKATIPPKARNSSISSVTNNNRKRSNTNGSSLSYNTTSKNPPLTPLESSFGFPENLNQSNLSFSDSTDALAKENDDPNSFGYLKQRKTALYEGIRSFNYKPSRGITRLIADGFISSESAVDIAKFLLLNNNKGIDKKVLGEYLGEGEDFNIEVMHEFVDLMNFKNLRFIDAIRFFLQSFRLPGEAQKIDRFMLKFAERYHENNPNIFANAVTPYILSYSVILLNTDMYNLQVKVKMNNQDFIKNNSGIDDGKDLPVEFLNNIYNDIAKNEIKLVSEHQEALFKNNDRSLPQINTFSSLFGNKEAAENESYNLITKEISTKTEKLFKNLDKQNRINRGIEKPENENNYSLIVSFGNNTTSNNKFFSASHIEHVKSIFETLWMSFLGALTPPFKEYDDDDISQICLEGIKLSIKISCIFDIDYARASFVNALIQFTNLQNLEEIKEKNIKAIKILLDICISDGNNLKSTWKEIIFCISQLERLQLIAQGIEPNNIPDVSNVRFASRSSIESTRSTATAFSNGKLFSFLNSKKDPSELAQLHHQNQKLNPDMVNLVRSSEITVGIDRVFSNSAILTSGIFDFVSALSEVANEEIESSGSSGNPRIFALQKMVDVCYYSMDRIRLEWSQLWAIMEKTFNTIGSSPNQHVVIFALDSLKQLSMRFLDIEELAHFKFQKEFLKSFGVIIRENEDIEIQQLILDIIQNMIDSKAKKIKSGWFSIFNVLKITSNNVNEDIIWKSYKLLNKISKNYLVGVYYQESFEGFVDCLVTLAENERFQKISLHAIEDMKLLIRKISSLTENGSALLGEENEYEINSEVPQTLKKDDSFKSIQKKLWFPILFGLHDVIMKSEDLEVRSRALNYLFDSLVSYGSAFSIEFWDDVCKKLLFPIFGVLSKHWELSHSGSHDDLSVWLSTTLIQALRNMIALFTHFDNLLHLLDEYLLLLESCILQENDTISRIGRSCLQQLILQNMSKFDGEHWDKILICFKHLFKLTTAIELFKADPLKQSAEQGANNKNGKTVDDVVRKKAKEKSTIVVKCVLQLLVIETVSELFEDETFYDLIPTDNLLQLSQCLKESYRFSRKFNDDYNLRVRLWNSGVIERLPNLLRQESSSSAVFVNIMFRLIIDKEKATKNQKDLMLKELIPLCVAIVQKYIELDDVSQQRNINTWRPVVVEILQGYYELDDDDFITNCPVVYELVLNILDKALPTEMRSVIKSFLTRVGEVYL</sequence>
<evidence type="ECO:0000259" key="8">
    <source>
        <dbReference type="PROSITE" id="PS50190"/>
    </source>
</evidence>
<feature type="non-terminal residue" evidence="9">
    <location>
        <position position="1"/>
    </location>
</feature>
<keyword evidence="5" id="KW-0653">Protein transport</keyword>
<name>A0A1D2VNH0_9ASCO</name>